<feature type="transmembrane region" description="Helical" evidence="1">
    <location>
        <begin position="6"/>
        <end position="27"/>
    </location>
</feature>
<gene>
    <name evidence="3" type="ORF">CF651_18725</name>
</gene>
<dbReference type="Gene3D" id="3.20.20.370">
    <property type="entry name" value="Glycoside hydrolase/deacetylase"/>
    <property type="match status" value="1"/>
</dbReference>
<evidence type="ECO:0000256" key="1">
    <source>
        <dbReference type="SAM" id="Phobius"/>
    </source>
</evidence>
<proteinExistence type="predicted"/>
<dbReference type="GO" id="GO:0016810">
    <property type="term" value="F:hydrolase activity, acting on carbon-nitrogen (but not peptide) bonds"/>
    <property type="evidence" value="ECO:0007669"/>
    <property type="project" value="InterPro"/>
</dbReference>
<dbReference type="PROSITE" id="PS51677">
    <property type="entry name" value="NODB"/>
    <property type="match status" value="1"/>
</dbReference>
<keyword evidence="1" id="KW-1133">Transmembrane helix</keyword>
<reference evidence="3 4" key="1">
    <citation type="submission" date="2017-07" db="EMBL/GenBank/DDBJ databases">
        <title>Genome sequencing and assembly of Paenibacillus rigui.</title>
        <authorList>
            <person name="Mayilraj S."/>
        </authorList>
    </citation>
    <scope>NUCLEOTIDE SEQUENCE [LARGE SCALE GENOMIC DNA]</scope>
    <source>
        <strain evidence="3 4">JCM 16352</strain>
    </source>
</reference>
<organism evidence="3 4">
    <name type="scientific">Paenibacillus rigui</name>
    <dbReference type="NCBI Taxonomy" id="554312"/>
    <lineage>
        <taxon>Bacteria</taxon>
        <taxon>Bacillati</taxon>
        <taxon>Bacillota</taxon>
        <taxon>Bacilli</taxon>
        <taxon>Bacillales</taxon>
        <taxon>Paenibacillaceae</taxon>
        <taxon>Paenibacillus</taxon>
    </lineage>
</organism>
<keyword evidence="1" id="KW-0812">Transmembrane</keyword>
<dbReference type="InterPro" id="IPR050248">
    <property type="entry name" value="Polysacc_deacetylase_ArnD"/>
</dbReference>
<keyword evidence="4" id="KW-1185">Reference proteome</keyword>
<keyword evidence="1" id="KW-0472">Membrane</keyword>
<accession>A0A229UN62</accession>
<dbReference type="CDD" id="cd10944">
    <property type="entry name" value="CE4_SmPgdA_like"/>
    <property type="match status" value="1"/>
</dbReference>
<dbReference type="InterPro" id="IPR011330">
    <property type="entry name" value="Glyco_hydro/deAcase_b/a-brl"/>
</dbReference>
<dbReference type="InterPro" id="IPR002509">
    <property type="entry name" value="NODB_dom"/>
</dbReference>
<dbReference type="Proteomes" id="UP000215509">
    <property type="component" value="Unassembled WGS sequence"/>
</dbReference>
<evidence type="ECO:0000313" key="4">
    <source>
        <dbReference type="Proteomes" id="UP000215509"/>
    </source>
</evidence>
<dbReference type="GO" id="GO:0005975">
    <property type="term" value="P:carbohydrate metabolic process"/>
    <property type="evidence" value="ECO:0007669"/>
    <property type="project" value="InterPro"/>
</dbReference>
<dbReference type="OrthoDB" id="258610at2"/>
<evidence type="ECO:0000313" key="3">
    <source>
        <dbReference type="EMBL" id="OXM84937.1"/>
    </source>
</evidence>
<dbReference type="PANTHER" id="PTHR10587:SF125">
    <property type="entry name" value="POLYSACCHARIDE DEACETYLASE YHEN-RELATED"/>
    <property type="match status" value="1"/>
</dbReference>
<sequence>MKLRFGLRVVISCLGCFLAVGLGLIPLTRMPLFSESMTESPRAAPPAPSSLPTGEVRAAAGEEERVTTQLQLGGFLCASCGPSMSKNECIGMEKTAYLTFDDGPSGNTLRILRILREHGVRATFFVTGRAAAADKHSLQAIVEAGHALGNHTYSHDYNRVYASTEAFQADVRRLDRFLEQTVGVKPRIMRFPGGSNNHQSRKYGGSNVMTNIIRDISQQGYSYFDWNVSSTDAAGAVVSEEQIVEAVKQNSRGKRQAIILMHDLDQKTTTVDALPHIIRHLKEQGYRFDVLNKKSFTFQFLKPGLEINRRKHTS</sequence>
<dbReference type="SUPFAM" id="SSF88713">
    <property type="entry name" value="Glycoside hydrolase/deacetylase"/>
    <property type="match status" value="1"/>
</dbReference>
<dbReference type="PANTHER" id="PTHR10587">
    <property type="entry name" value="GLYCOSYL TRANSFERASE-RELATED"/>
    <property type="match status" value="1"/>
</dbReference>
<dbReference type="RefSeq" id="WP_094016385.1">
    <property type="nucleotide sequence ID" value="NZ_NMQW01000025.1"/>
</dbReference>
<protein>
    <recommendedName>
        <fullName evidence="2">NodB homology domain-containing protein</fullName>
    </recommendedName>
</protein>
<evidence type="ECO:0000259" key="2">
    <source>
        <dbReference type="PROSITE" id="PS51677"/>
    </source>
</evidence>
<dbReference type="EMBL" id="NMQW01000025">
    <property type="protein sequence ID" value="OXM84937.1"/>
    <property type="molecule type" value="Genomic_DNA"/>
</dbReference>
<dbReference type="Pfam" id="PF01522">
    <property type="entry name" value="Polysacc_deac_1"/>
    <property type="match status" value="1"/>
</dbReference>
<comment type="caution">
    <text evidence="3">The sequence shown here is derived from an EMBL/GenBank/DDBJ whole genome shotgun (WGS) entry which is preliminary data.</text>
</comment>
<dbReference type="AlphaFoldDB" id="A0A229UN62"/>
<name>A0A229UN62_9BACL</name>
<feature type="domain" description="NodB homology" evidence="2">
    <location>
        <begin position="94"/>
        <end position="289"/>
    </location>
</feature>